<evidence type="ECO:0000313" key="1">
    <source>
        <dbReference type="EMBL" id="KKN72083.1"/>
    </source>
</evidence>
<dbReference type="AlphaFoldDB" id="A0A0F9W1Y5"/>
<protein>
    <submittedName>
        <fullName evidence="1">Uncharacterized protein</fullName>
    </submittedName>
</protein>
<organism evidence="1">
    <name type="scientific">marine sediment metagenome</name>
    <dbReference type="NCBI Taxonomy" id="412755"/>
    <lineage>
        <taxon>unclassified sequences</taxon>
        <taxon>metagenomes</taxon>
        <taxon>ecological metagenomes</taxon>
    </lineage>
</organism>
<gene>
    <name evidence="1" type="ORF">LCGC14_0414780</name>
</gene>
<name>A0A0F9W1Y5_9ZZZZ</name>
<sequence length="144" mass="15856">MARQRIKGQEVEVIAIINGVPQASLSAIRSFSMTYQMEIKSEGYLGEKTNRRDSVFNGIAARMELHTNDPGILTTINSIVDKARRRVPGVVINVKVTLNFPSGRRARVVIPNVEFGDIEVATSSRTDYTTVTMPFEAELASTIG</sequence>
<dbReference type="EMBL" id="LAZR01000370">
    <property type="protein sequence ID" value="KKN72083.1"/>
    <property type="molecule type" value="Genomic_DNA"/>
</dbReference>
<proteinExistence type="predicted"/>
<reference evidence="1" key="1">
    <citation type="journal article" date="2015" name="Nature">
        <title>Complex archaea that bridge the gap between prokaryotes and eukaryotes.</title>
        <authorList>
            <person name="Spang A."/>
            <person name="Saw J.H."/>
            <person name="Jorgensen S.L."/>
            <person name="Zaremba-Niedzwiedzka K."/>
            <person name="Martijn J."/>
            <person name="Lind A.E."/>
            <person name="van Eijk R."/>
            <person name="Schleper C."/>
            <person name="Guy L."/>
            <person name="Ettema T.J."/>
        </authorList>
    </citation>
    <scope>NUCLEOTIDE SEQUENCE</scope>
</reference>
<comment type="caution">
    <text evidence="1">The sequence shown here is derived from an EMBL/GenBank/DDBJ whole genome shotgun (WGS) entry which is preliminary data.</text>
</comment>
<accession>A0A0F9W1Y5</accession>